<sequence>MYYPFYSISYFRLNLYILDHIRNLGMHQTAEVFSREAGISEADSGLNLPDNFLSDWWSIFWDSYNLMMHARASGGEDMPESSAQAEALAQTQAAVQVQAQAQAEAHPQTQALVHASYQVQHQPQAEALPQTQAQAHASYQVQHQPQTQAQAQAQAEIQVQAWTLANNGMLCYEPYGNAFGQIWAQQYSVNNANMVSEPILAFTWNDEQYGVLPGYINAAFHPGWAFPSSNPRLTTDQISRMSRRRANRSGSRTGTSNASKSA</sequence>
<evidence type="ECO:0000313" key="2">
    <source>
        <dbReference type="Proteomes" id="UP001056120"/>
    </source>
</evidence>
<accession>A0ACB9HYJ5</accession>
<protein>
    <submittedName>
        <fullName evidence="1">Uncharacterized protein</fullName>
    </submittedName>
</protein>
<name>A0ACB9HYJ5_9ASTR</name>
<reference evidence="2" key="1">
    <citation type="journal article" date="2022" name="Mol. Ecol. Resour.">
        <title>The genomes of chicory, endive, great burdock and yacon provide insights into Asteraceae palaeo-polyploidization history and plant inulin production.</title>
        <authorList>
            <person name="Fan W."/>
            <person name="Wang S."/>
            <person name="Wang H."/>
            <person name="Wang A."/>
            <person name="Jiang F."/>
            <person name="Liu H."/>
            <person name="Zhao H."/>
            <person name="Xu D."/>
            <person name="Zhang Y."/>
        </authorList>
    </citation>
    <scope>NUCLEOTIDE SEQUENCE [LARGE SCALE GENOMIC DNA]</scope>
    <source>
        <strain evidence="2">cv. Yunnan</strain>
    </source>
</reference>
<keyword evidence="2" id="KW-1185">Reference proteome</keyword>
<dbReference type="Proteomes" id="UP001056120">
    <property type="component" value="Linkage Group LG10"/>
</dbReference>
<reference evidence="1 2" key="2">
    <citation type="journal article" date="2022" name="Mol. Ecol. Resour.">
        <title>The genomes of chicory, endive, great burdock and yacon provide insights into Asteraceae paleo-polyploidization history and plant inulin production.</title>
        <authorList>
            <person name="Fan W."/>
            <person name="Wang S."/>
            <person name="Wang H."/>
            <person name="Wang A."/>
            <person name="Jiang F."/>
            <person name="Liu H."/>
            <person name="Zhao H."/>
            <person name="Xu D."/>
            <person name="Zhang Y."/>
        </authorList>
    </citation>
    <scope>NUCLEOTIDE SEQUENCE [LARGE SCALE GENOMIC DNA]</scope>
    <source>
        <strain evidence="2">cv. Yunnan</strain>
        <tissue evidence="1">Leaves</tissue>
    </source>
</reference>
<gene>
    <name evidence="1" type="ORF">L1987_28493</name>
</gene>
<organism evidence="1 2">
    <name type="scientific">Smallanthus sonchifolius</name>
    <dbReference type="NCBI Taxonomy" id="185202"/>
    <lineage>
        <taxon>Eukaryota</taxon>
        <taxon>Viridiplantae</taxon>
        <taxon>Streptophyta</taxon>
        <taxon>Embryophyta</taxon>
        <taxon>Tracheophyta</taxon>
        <taxon>Spermatophyta</taxon>
        <taxon>Magnoliopsida</taxon>
        <taxon>eudicotyledons</taxon>
        <taxon>Gunneridae</taxon>
        <taxon>Pentapetalae</taxon>
        <taxon>asterids</taxon>
        <taxon>campanulids</taxon>
        <taxon>Asterales</taxon>
        <taxon>Asteraceae</taxon>
        <taxon>Asteroideae</taxon>
        <taxon>Heliantheae alliance</taxon>
        <taxon>Millerieae</taxon>
        <taxon>Smallanthus</taxon>
    </lineage>
</organism>
<proteinExistence type="predicted"/>
<dbReference type="EMBL" id="CM042027">
    <property type="protein sequence ID" value="KAI3800403.1"/>
    <property type="molecule type" value="Genomic_DNA"/>
</dbReference>
<evidence type="ECO:0000313" key="1">
    <source>
        <dbReference type="EMBL" id="KAI3800403.1"/>
    </source>
</evidence>
<comment type="caution">
    <text evidence="1">The sequence shown here is derived from an EMBL/GenBank/DDBJ whole genome shotgun (WGS) entry which is preliminary data.</text>
</comment>